<dbReference type="PROSITE" id="PS51007">
    <property type="entry name" value="CYTC"/>
    <property type="match status" value="1"/>
</dbReference>
<dbReference type="InterPro" id="IPR051811">
    <property type="entry name" value="Cytochrome_c550/c551-like"/>
</dbReference>
<evidence type="ECO:0000256" key="5">
    <source>
        <dbReference type="ARBA" id="ARBA00023004"/>
    </source>
</evidence>
<evidence type="ECO:0000256" key="2">
    <source>
        <dbReference type="ARBA" id="ARBA00022617"/>
    </source>
</evidence>
<comment type="caution">
    <text evidence="8">The sequence shown here is derived from an EMBL/GenBank/DDBJ whole genome shotgun (WGS) entry which is preliminary data.</text>
</comment>
<keyword evidence="1" id="KW-0813">Transport</keyword>
<proteinExistence type="predicted"/>
<keyword evidence="5 6" id="KW-0408">Iron</keyword>
<evidence type="ECO:0000256" key="3">
    <source>
        <dbReference type="ARBA" id="ARBA00022723"/>
    </source>
</evidence>
<dbReference type="Pfam" id="PF13442">
    <property type="entry name" value="Cytochrome_CBB3"/>
    <property type="match status" value="1"/>
</dbReference>
<reference evidence="8 9" key="1">
    <citation type="submission" date="2021-07" db="EMBL/GenBank/DDBJ databases">
        <title>Paenibacillus radiodurans sp. nov., isolated from the southeastern edge of Tengger Desert.</title>
        <authorList>
            <person name="Zhang G."/>
        </authorList>
    </citation>
    <scope>NUCLEOTIDE SEQUENCE [LARGE SCALE GENOMIC DNA]</scope>
    <source>
        <strain evidence="8 9">DT7-4</strain>
    </source>
</reference>
<dbReference type="InterPro" id="IPR036909">
    <property type="entry name" value="Cyt_c-like_dom_sf"/>
</dbReference>
<evidence type="ECO:0000259" key="7">
    <source>
        <dbReference type="PROSITE" id="PS51007"/>
    </source>
</evidence>
<keyword evidence="3 6" id="KW-0479">Metal-binding</keyword>
<dbReference type="PANTHER" id="PTHR37823">
    <property type="entry name" value="CYTOCHROME C-553-LIKE"/>
    <property type="match status" value="1"/>
</dbReference>
<evidence type="ECO:0000256" key="4">
    <source>
        <dbReference type="ARBA" id="ARBA00022982"/>
    </source>
</evidence>
<organism evidence="8 9">
    <name type="scientific">Paenibacillus oenotherae</name>
    <dbReference type="NCBI Taxonomy" id="1435645"/>
    <lineage>
        <taxon>Bacteria</taxon>
        <taxon>Bacillati</taxon>
        <taxon>Bacillota</taxon>
        <taxon>Bacilli</taxon>
        <taxon>Bacillales</taxon>
        <taxon>Paenibacillaceae</taxon>
        <taxon>Paenibacillus</taxon>
    </lineage>
</organism>
<dbReference type="InterPro" id="IPR012218">
    <property type="entry name" value="Cyt_c_BACSU-c550-type"/>
</dbReference>
<protein>
    <submittedName>
        <fullName evidence="8">Cytochrome c</fullName>
    </submittedName>
</protein>
<evidence type="ECO:0000313" key="9">
    <source>
        <dbReference type="Proteomes" id="UP000812277"/>
    </source>
</evidence>
<evidence type="ECO:0000256" key="1">
    <source>
        <dbReference type="ARBA" id="ARBA00022448"/>
    </source>
</evidence>
<evidence type="ECO:0000313" key="8">
    <source>
        <dbReference type="EMBL" id="MBW7476828.1"/>
    </source>
</evidence>
<dbReference type="Gene3D" id="1.10.760.10">
    <property type="entry name" value="Cytochrome c-like domain"/>
    <property type="match status" value="1"/>
</dbReference>
<dbReference type="PRINTS" id="PR00605">
    <property type="entry name" value="CYTCHROMECIC"/>
</dbReference>
<keyword evidence="9" id="KW-1185">Reference proteome</keyword>
<dbReference type="PANTHER" id="PTHR37823:SF4">
    <property type="entry name" value="MENAQUINOL-CYTOCHROME C REDUCTASE CYTOCHROME B_C SUBUNIT"/>
    <property type="match status" value="1"/>
</dbReference>
<dbReference type="RefSeq" id="WP_219874081.1">
    <property type="nucleotide sequence ID" value="NZ_JAHZIJ010000017.1"/>
</dbReference>
<name>A0ABS7DCE3_9BACL</name>
<gene>
    <name evidence="8" type="ORF">K0T92_19105</name>
</gene>
<dbReference type="SUPFAM" id="SSF46626">
    <property type="entry name" value="Cytochrome c"/>
    <property type="match status" value="1"/>
</dbReference>
<keyword evidence="4" id="KW-0249">Electron transport</keyword>
<dbReference type="InterPro" id="IPR008168">
    <property type="entry name" value="Cyt_C_IC"/>
</dbReference>
<evidence type="ECO:0000256" key="6">
    <source>
        <dbReference type="PROSITE-ProRule" id="PRU00433"/>
    </source>
</evidence>
<keyword evidence="2 6" id="KW-0349">Heme</keyword>
<dbReference type="Proteomes" id="UP000812277">
    <property type="component" value="Unassembled WGS sequence"/>
</dbReference>
<accession>A0ABS7DCE3</accession>
<dbReference type="EMBL" id="JAHZIJ010000017">
    <property type="protein sequence ID" value="MBW7476828.1"/>
    <property type="molecule type" value="Genomic_DNA"/>
</dbReference>
<feature type="domain" description="Cytochrome c" evidence="7">
    <location>
        <begin position="42"/>
        <end position="123"/>
    </location>
</feature>
<sequence>MNQGLSATLRRKLRQPLLYAVAALGTVLLLAGCGESPTAVSSPELDGPAAVMEVYKSNCLSCHGTDLQGKMGPSTDLTKVGARMTADQIAEQINDGGGGMPKFDTRLSEDEVKQLASWLSEKK</sequence>
<dbReference type="InterPro" id="IPR009056">
    <property type="entry name" value="Cyt_c-like_dom"/>
</dbReference>
<dbReference type="PIRSF" id="PIRSF000025">
    <property type="entry name" value="Cytc_Bsub_c550"/>
    <property type="match status" value="1"/>
</dbReference>